<dbReference type="EMBL" id="SMYO01000011">
    <property type="protein sequence ID" value="TDK58908.1"/>
    <property type="molecule type" value="Genomic_DNA"/>
</dbReference>
<dbReference type="Proteomes" id="UP001178888">
    <property type="component" value="Unassembled WGS sequence"/>
</dbReference>
<feature type="transmembrane region" description="Helical" evidence="1">
    <location>
        <begin position="15"/>
        <end position="35"/>
    </location>
</feature>
<comment type="caution">
    <text evidence="3">The sequence shown here is derived from an EMBL/GenBank/DDBJ whole genome shotgun (WGS) entry which is preliminary data.</text>
</comment>
<proteinExistence type="predicted"/>
<organism evidence="3 4">
    <name type="scientific">Bacillus salipaludis</name>
    <dbReference type="NCBI Taxonomy" id="2547811"/>
    <lineage>
        <taxon>Bacteria</taxon>
        <taxon>Bacillati</taxon>
        <taxon>Bacillota</taxon>
        <taxon>Bacilli</taxon>
        <taxon>Bacillales</taxon>
        <taxon>Bacillaceae</taxon>
        <taxon>Bacillus</taxon>
    </lineage>
</organism>
<keyword evidence="1" id="KW-1133">Transmembrane helix</keyword>
<keyword evidence="1" id="KW-0472">Membrane</keyword>
<dbReference type="RefSeq" id="WP_133338020.1">
    <property type="nucleotide sequence ID" value="NZ_JAVGVR010000001.1"/>
</dbReference>
<keyword evidence="1" id="KW-0812">Transmembrane</keyword>
<reference evidence="3 4" key="1">
    <citation type="submission" date="2019-03" db="EMBL/GenBank/DDBJ databases">
        <title>Bacillus niacini sp. nov. a Nicotinate-Metabolizing Mesophile Isolated from Soil.</title>
        <authorList>
            <person name="Zhang G."/>
        </authorList>
    </citation>
    <scope>NUCLEOTIDE SEQUENCE [LARGE SCALE GENOMIC DNA]</scope>
    <source>
        <strain evidence="3 4">WN066</strain>
    </source>
</reference>
<sequence length="99" mass="11632">MFQILIDHSDINTLTALYVSLYLGISLKFLLAWSVKYSFMDSLSNPSDTKIIHPIYFYKEKSRLNGNFILIRIVKYIRRKKCSQDDPEDPVSSLYLYTI</sequence>
<evidence type="ECO:0000313" key="2">
    <source>
        <dbReference type="EMBL" id="MDQ6599267.1"/>
    </source>
</evidence>
<protein>
    <submittedName>
        <fullName evidence="3">Uncharacterized protein</fullName>
    </submittedName>
</protein>
<dbReference type="Proteomes" id="UP000295132">
    <property type="component" value="Unassembled WGS sequence"/>
</dbReference>
<dbReference type="AlphaFoldDB" id="A0A4R5VLI5"/>
<reference evidence="2" key="2">
    <citation type="submission" date="2023-08" db="EMBL/GenBank/DDBJ databases">
        <title>Nitrogen cycling bacteria in agricultural field soils.</title>
        <authorList>
            <person name="Jang J."/>
        </authorList>
    </citation>
    <scope>NUCLEOTIDE SEQUENCE</scope>
    <source>
        <strain evidence="2">PS3-36</strain>
    </source>
</reference>
<keyword evidence="5" id="KW-1185">Reference proteome</keyword>
<dbReference type="EMBL" id="JAVGVR010000001">
    <property type="protein sequence ID" value="MDQ6599267.1"/>
    <property type="molecule type" value="Genomic_DNA"/>
</dbReference>
<accession>A0A4R5VLI5</accession>
<gene>
    <name evidence="3" type="ORF">E2K98_22125</name>
    <name evidence="2" type="ORF">RCG21_23515</name>
</gene>
<evidence type="ECO:0000313" key="3">
    <source>
        <dbReference type="EMBL" id="TDK58908.1"/>
    </source>
</evidence>
<evidence type="ECO:0000256" key="1">
    <source>
        <dbReference type="SAM" id="Phobius"/>
    </source>
</evidence>
<evidence type="ECO:0000313" key="5">
    <source>
        <dbReference type="Proteomes" id="UP001178888"/>
    </source>
</evidence>
<evidence type="ECO:0000313" key="4">
    <source>
        <dbReference type="Proteomes" id="UP000295132"/>
    </source>
</evidence>
<name>A0A4R5VLI5_9BACI</name>